<dbReference type="eggNOG" id="COG4992">
    <property type="taxonomic scope" value="Bacteria"/>
</dbReference>
<evidence type="ECO:0000256" key="2">
    <source>
        <dbReference type="ARBA" id="ARBA00022576"/>
    </source>
</evidence>
<reference evidence="6 7" key="1">
    <citation type="submission" date="2007-01" db="EMBL/GenBank/DDBJ databases">
        <authorList>
            <person name="Haygood M."/>
            <person name="Podell S."/>
            <person name="Anderson C."/>
            <person name="Hopkinson B."/>
            <person name="Roe K."/>
            <person name="Barbeau K."/>
            <person name="Gaasterland T."/>
            <person name="Ferriera S."/>
            <person name="Johnson J."/>
            <person name="Kravitz S."/>
            <person name="Beeson K."/>
            <person name="Sutton G."/>
            <person name="Rogers Y.-H."/>
            <person name="Friedman R."/>
            <person name="Frazier M."/>
            <person name="Venter J.C."/>
        </authorList>
    </citation>
    <scope>NUCLEOTIDE SEQUENCE [LARGE SCALE GENOMIC DNA]</scope>
    <source>
        <strain evidence="6 7">ATCC 23134</strain>
    </source>
</reference>
<dbReference type="Proteomes" id="UP000004095">
    <property type="component" value="Unassembled WGS sequence"/>
</dbReference>
<comment type="cofactor">
    <cofactor evidence="1">
        <name>pyridoxal 5'-phosphate</name>
        <dbReference type="ChEBI" id="CHEBI:597326"/>
    </cofactor>
</comment>
<dbReference type="PANTHER" id="PTHR11986">
    <property type="entry name" value="AMINOTRANSFERASE CLASS III"/>
    <property type="match status" value="1"/>
</dbReference>
<dbReference type="Pfam" id="PF00202">
    <property type="entry name" value="Aminotran_3"/>
    <property type="match status" value="1"/>
</dbReference>
<keyword evidence="2 6" id="KW-0032">Aminotransferase</keyword>
<dbReference type="EC" id="2.6.1.11" evidence="6"/>
<evidence type="ECO:0000313" key="6">
    <source>
        <dbReference type="EMBL" id="EAY30600.1"/>
    </source>
</evidence>
<gene>
    <name evidence="6" type="ORF">M23134_03238</name>
</gene>
<dbReference type="SUPFAM" id="SSF53383">
    <property type="entry name" value="PLP-dependent transferases"/>
    <property type="match status" value="1"/>
</dbReference>
<dbReference type="InterPro" id="IPR005814">
    <property type="entry name" value="Aminotrans_3"/>
</dbReference>
<sequence length="394" mass="43453">MISQRQLFLNHLAQTTDFPLMLEITRASGIYMYTTDGQAIIDLISGIGVSNVGHCHPNVVNAVKKQAETYMHLMVYGEVVQTPQNQLAQAIINTLPSSLDNIFFMNSGSEAIEGAMKLAKRYTGRAEFVACHNAYHGSSHGAMSVGGSEEFKTKYRPLLPGIRHVQFGNIDELRHITTHTAAFVVETVQGEAGIRVGTKEYFQALRQRCNETGTLLILDEIQTGFGRTGKFWGFEHYDIVPDIITCAKGMGGGMPISAFISSKDKMAVFKNNPILGHISTFGGHPVSCAASLATIQTIQEEGLLDEVAQKAQLFKTLLVHPKIKQIRNKGLLMAVEFESFEILKPIIDKAMELGVLTDWFLNCDNSLRIAPPLIITEEQIRDACKLLLQAIEEA</sequence>
<dbReference type="EMBL" id="AAWS01000006">
    <property type="protein sequence ID" value="EAY30600.1"/>
    <property type="molecule type" value="Genomic_DNA"/>
</dbReference>
<protein>
    <submittedName>
        <fullName evidence="6">Acetylornithine aminotransferase</fullName>
        <ecNumber evidence="6">2.6.1.11</ecNumber>
    </submittedName>
</protein>
<dbReference type="PROSITE" id="PS00600">
    <property type="entry name" value="AA_TRANSFER_CLASS_3"/>
    <property type="match status" value="1"/>
</dbReference>
<dbReference type="CDD" id="cd00610">
    <property type="entry name" value="OAT_like"/>
    <property type="match status" value="1"/>
</dbReference>
<dbReference type="Gene3D" id="3.90.1150.10">
    <property type="entry name" value="Aspartate Aminotransferase, domain 1"/>
    <property type="match status" value="1"/>
</dbReference>
<keyword evidence="3 6" id="KW-0808">Transferase</keyword>
<dbReference type="GO" id="GO:0030170">
    <property type="term" value="F:pyridoxal phosphate binding"/>
    <property type="evidence" value="ECO:0007669"/>
    <property type="project" value="InterPro"/>
</dbReference>
<evidence type="ECO:0000256" key="3">
    <source>
        <dbReference type="ARBA" id="ARBA00022679"/>
    </source>
</evidence>
<evidence type="ECO:0000313" key="7">
    <source>
        <dbReference type="Proteomes" id="UP000004095"/>
    </source>
</evidence>
<comment type="similarity">
    <text evidence="5">Belongs to the class-III pyridoxal-phosphate-dependent aminotransferase family.</text>
</comment>
<dbReference type="GO" id="GO:0003992">
    <property type="term" value="F:N2-acetyl-L-ornithine:2-oxoglutarate 5-aminotransferase activity"/>
    <property type="evidence" value="ECO:0007669"/>
    <property type="project" value="UniProtKB-EC"/>
</dbReference>
<organism evidence="6 7">
    <name type="scientific">Microscilla marina ATCC 23134</name>
    <dbReference type="NCBI Taxonomy" id="313606"/>
    <lineage>
        <taxon>Bacteria</taxon>
        <taxon>Pseudomonadati</taxon>
        <taxon>Bacteroidota</taxon>
        <taxon>Cytophagia</taxon>
        <taxon>Cytophagales</taxon>
        <taxon>Microscillaceae</taxon>
        <taxon>Microscilla</taxon>
    </lineage>
</organism>
<evidence type="ECO:0000256" key="4">
    <source>
        <dbReference type="ARBA" id="ARBA00022898"/>
    </source>
</evidence>
<dbReference type="InterPro" id="IPR015422">
    <property type="entry name" value="PyrdxlP-dep_Trfase_small"/>
</dbReference>
<accession>A1ZGI3</accession>
<dbReference type="PANTHER" id="PTHR11986:SF79">
    <property type="entry name" value="ACETYLORNITHINE AMINOTRANSFERASE, MITOCHONDRIAL"/>
    <property type="match status" value="1"/>
</dbReference>
<dbReference type="InterPro" id="IPR015421">
    <property type="entry name" value="PyrdxlP-dep_Trfase_major"/>
</dbReference>
<dbReference type="InterPro" id="IPR049704">
    <property type="entry name" value="Aminotrans_3_PPA_site"/>
</dbReference>
<dbReference type="Gene3D" id="3.40.640.10">
    <property type="entry name" value="Type I PLP-dependent aspartate aminotransferase-like (Major domain)"/>
    <property type="match status" value="1"/>
</dbReference>
<dbReference type="InterPro" id="IPR015424">
    <property type="entry name" value="PyrdxlP-dep_Trfase"/>
</dbReference>
<keyword evidence="4 5" id="KW-0663">Pyridoxal phosphate</keyword>
<dbReference type="PIRSF" id="PIRSF000521">
    <property type="entry name" value="Transaminase_4ab_Lys_Orn"/>
    <property type="match status" value="1"/>
</dbReference>
<dbReference type="FunFam" id="3.40.640.10:FF:000004">
    <property type="entry name" value="Acetylornithine aminotransferase"/>
    <property type="match status" value="1"/>
</dbReference>
<name>A1ZGI3_MICM2</name>
<comment type="caution">
    <text evidence="6">The sequence shown here is derived from an EMBL/GenBank/DDBJ whole genome shotgun (WGS) entry which is preliminary data.</text>
</comment>
<evidence type="ECO:0000256" key="5">
    <source>
        <dbReference type="RuleBase" id="RU003560"/>
    </source>
</evidence>
<dbReference type="AlphaFoldDB" id="A1ZGI3"/>
<dbReference type="InterPro" id="IPR050103">
    <property type="entry name" value="Class-III_PLP-dep_AT"/>
</dbReference>
<dbReference type="GO" id="GO:0042802">
    <property type="term" value="F:identical protein binding"/>
    <property type="evidence" value="ECO:0007669"/>
    <property type="project" value="TreeGrafter"/>
</dbReference>
<keyword evidence="7" id="KW-1185">Reference proteome</keyword>
<proteinExistence type="inferred from homology"/>
<evidence type="ECO:0000256" key="1">
    <source>
        <dbReference type="ARBA" id="ARBA00001933"/>
    </source>
</evidence>